<gene>
    <name evidence="6" type="ORF">H8K52_18010</name>
</gene>
<accession>A0ABR6X8G9</accession>
<dbReference type="PANTHER" id="PTHR32305:SF15">
    <property type="entry name" value="PROTEIN RHSA-RELATED"/>
    <property type="match status" value="1"/>
</dbReference>
<dbReference type="InterPro" id="IPR031325">
    <property type="entry name" value="RHS_repeat"/>
</dbReference>
<evidence type="ECO:0000259" key="5">
    <source>
        <dbReference type="PROSITE" id="PS50835"/>
    </source>
</evidence>
<dbReference type="Gene3D" id="2.180.10.10">
    <property type="entry name" value="RHS repeat-associated core"/>
    <property type="match status" value="1"/>
</dbReference>
<dbReference type="SUPFAM" id="SSF69318">
    <property type="entry name" value="Integrin alpha N-terminal domain"/>
    <property type="match status" value="1"/>
</dbReference>
<feature type="chain" id="PRO_5046541018" description="Ig-like domain-containing protein" evidence="4">
    <location>
        <begin position="24"/>
        <end position="3862"/>
    </location>
</feature>
<evidence type="ECO:0000313" key="6">
    <source>
        <dbReference type="EMBL" id="MBC3809238.1"/>
    </source>
</evidence>
<evidence type="ECO:0000256" key="2">
    <source>
        <dbReference type="ARBA" id="ARBA00022525"/>
    </source>
</evidence>
<organism evidence="6 7">
    <name type="scientific">Undibacterium seohonense</name>
    <dbReference type="NCBI Taxonomy" id="1344950"/>
    <lineage>
        <taxon>Bacteria</taxon>
        <taxon>Pseudomonadati</taxon>
        <taxon>Pseudomonadota</taxon>
        <taxon>Betaproteobacteria</taxon>
        <taxon>Burkholderiales</taxon>
        <taxon>Oxalobacteraceae</taxon>
        <taxon>Undibacterium</taxon>
    </lineage>
</organism>
<feature type="domain" description="Ig-like" evidence="5">
    <location>
        <begin position="936"/>
        <end position="1079"/>
    </location>
</feature>
<evidence type="ECO:0000256" key="4">
    <source>
        <dbReference type="SAM" id="SignalP"/>
    </source>
</evidence>
<dbReference type="RefSeq" id="WP_186924298.1">
    <property type="nucleotide sequence ID" value="NZ_JACOFW010000028.1"/>
</dbReference>
<dbReference type="PANTHER" id="PTHR32305">
    <property type="match status" value="1"/>
</dbReference>
<keyword evidence="3" id="KW-0843">Virulence</keyword>
<proteinExistence type="predicted"/>
<dbReference type="InterPro" id="IPR050708">
    <property type="entry name" value="T6SS_VgrG/RHS"/>
</dbReference>
<keyword evidence="2" id="KW-0964">Secreted</keyword>
<dbReference type="InterPro" id="IPR013783">
    <property type="entry name" value="Ig-like_fold"/>
</dbReference>
<dbReference type="Gene3D" id="2.60.40.10">
    <property type="entry name" value="Immunoglobulins"/>
    <property type="match status" value="2"/>
</dbReference>
<protein>
    <recommendedName>
        <fullName evidence="5">Ig-like domain-containing protein</fullName>
    </recommendedName>
</protein>
<evidence type="ECO:0000256" key="3">
    <source>
        <dbReference type="ARBA" id="ARBA00023026"/>
    </source>
</evidence>
<dbReference type="Pfam" id="PF05593">
    <property type="entry name" value="RHS_repeat"/>
    <property type="match status" value="1"/>
</dbReference>
<dbReference type="Proteomes" id="UP000648257">
    <property type="component" value="Unassembled WGS sequence"/>
</dbReference>
<evidence type="ECO:0000313" key="7">
    <source>
        <dbReference type="Proteomes" id="UP000648257"/>
    </source>
</evidence>
<dbReference type="EMBL" id="JACOFW010000028">
    <property type="protein sequence ID" value="MBC3809238.1"/>
    <property type="molecule type" value="Genomic_DNA"/>
</dbReference>
<dbReference type="InterPro" id="IPR022385">
    <property type="entry name" value="Rhs_assc_core"/>
</dbReference>
<comment type="subcellular location">
    <subcellularLocation>
        <location evidence="1">Secreted</location>
    </subcellularLocation>
</comment>
<evidence type="ECO:0000256" key="1">
    <source>
        <dbReference type="ARBA" id="ARBA00004613"/>
    </source>
</evidence>
<dbReference type="InterPro" id="IPR003284">
    <property type="entry name" value="Sal_SpvB"/>
</dbReference>
<dbReference type="PROSITE" id="PS50835">
    <property type="entry name" value="IG_LIKE"/>
    <property type="match status" value="1"/>
</dbReference>
<comment type="caution">
    <text evidence="6">The sequence shown here is derived from an EMBL/GenBank/DDBJ whole genome shotgun (WGS) entry which is preliminary data.</text>
</comment>
<dbReference type="NCBIfam" id="TIGR03696">
    <property type="entry name" value="Rhs_assc_core"/>
    <property type="match status" value="1"/>
</dbReference>
<dbReference type="InterPro" id="IPR028994">
    <property type="entry name" value="Integrin_alpha_N"/>
</dbReference>
<feature type="signal peptide" evidence="4">
    <location>
        <begin position="1"/>
        <end position="23"/>
    </location>
</feature>
<keyword evidence="7" id="KW-1185">Reference proteome</keyword>
<name>A0ABR6X8G9_9BURK</name>
<dbReference type="InterPro" id="IPR007110">
    <property type="entry name" value="Ig-like_dom"/>
</dbReference>
<dbReference type="Pfam" id="PF03534">
    <property type="entry name" value="SpvB"/>
    <property type="match status" value="1"/>
</dbReference>
<sequence>MTSRIVQVLCLLFCLLSFSSAQAQTPAPGLSLTNCTSNNYSSPTASTMSCTLTNSGVGAISSISYSTLAGMTVSGPTSCSASASCGMVRMTTGTTAGAYNGSLTITPNTGAAVVLPVNLAVYASDAVLNLRNCTQVNPTVAPTAATMNCALRKMSSAAINSLTYTSPAGTTISGPASCTGTVLACGTVSITTATTPGNYTSNATITPNTGAAASLPINLTVTTTPAVLSFKACSDVTPTVTPQRASTTCTLGNTGGAVSSITYSSGLPVGSNITGPSSCAANSDCGTVTVTTRLTTGTYMGTMSATPNAGSAATRPINLSVVAALTGLNLKSCVDVNPSEAPNQASTSCTLNNASATAVTSISYAGLPATMDITGPTSCSASADCGTVLVRSGNAVGIYSGTLTITPNTGAVVNKTINLQVNQAAVALSLKSCDTSNATTIAPTAASRSCVLRNNGSSTISTISYTPPVGQTVVGPTSCGANADCGTITSTSETIAKAYNGNVTITPNSGSAITMPSNLRVNTDTMLNLTACTDVTSTNSPTPAKTTCTLTNTGGTNASTITYSGLTSTGLTASGPASCAANTTCGDVIITSSDVARTYNGTLTVAAATGTAATKVVQLVVNPALMILSLESCQEVNPTISPTRATRTCNLRNTGESSGTLTYSQSANPTYQLEGPPTCPSKGICGVVILRSGTEPGSYALFNQIQIIPSQGTPLAFGGVLKVNPREAELVLSNCSTVSPATIPTSLAITSCDMRNTGQVSPDDIIYSTLAGVTVTGARSCPAGADCGKVEVKANGPGVFTGQITITPIKMQVLGKVTVLPVNLEQRASAARLDFKMPCTEVSPTVTPNSASIRCQLKNYGQTAVSSITYAWPAWVQVVSAPNSCAGDFASCGWVEIKTPTAPGIYDATIRPIPNTGTAANINISLKVLSEGIAKPTIQITRNPNPLVAGQSFTTTWATTGATNLRYVCTANGAGYQEMATVASVNGSAAPMTASADWIANPSLCTWTATGEGGVTTLEETVTTVNPPLPTLSITRNPSPLVAGQTYTTTVSSTNATSVTYQCTSNGGYTSNTTAATLNGTITGTTAMAAWVDKPSQCTWIATGPGGSTQVAETLTTVAAPPAPTLTITRNPNNTPWIVGQSYTTTIESTNATTVAYNCVVDDNNAGGYKGLGTTVVNGTTAPVTAISSWVGHPSTCTWTATGPGGNKVVTEKLTTVSPPAGPPVIVNFNASNTNIRVATGQSGNVTFTGEASQSSGQITKLELFSNNGSGYGATPVESVSGTTSSLSINTTVPVSAGSYRFKLRATNQDGTTSESTEIIVNVTDSALLGEISGIRTNQTDSSKLELFGWACQYNNATALTYTVYADAPANLGGTVVMTGTANVATETTNAAVKEICGTPNASHHFVLNLDAYAQAYQGRRLFVEVATSNNAIKATLPCADYSCTMPGALRIGLTTPKNNDRYSASAVVFMNAKIVSGNSTDEVAFQINDEWIPATGDTILGLYFAQKANVPPRETPYPIIARVKHGNTMIYSAENLVYIGAVNDTVTVAMVSPTNNLEAPVGTPIKLQAEVIPKQQSEAQIATVKFTVDGNVLPPATGPVSNNWTYNWTPTQLGLMTIKAQAFNADGKMLGESSLVKVNGIEVQGPSSAEPLSVEVAVPYLDNPDAGTLAGSLNVSASGAATYSIPLDVPPGTAGLQPQLSLNYSSQSQNSRVGLGWNLGGFSSIHRCGMTIAQDGINGRISFDEDDRLCLDGQRLILVNKVLSGANYWSVGAEFRTESESFTKITAIGEIGARTFEVQTKDGRISIYGGDTATVNAILGKPNSGVAAAVPSPKNGAQSWAINTVKDRSNNYIRYVYGQHQITGEHRPAVILYGGNGLNAHAAVEFKYENRQDGWTRYIDETRNDLRNRLVNVKTYIAANVNDGVSTKELLDKEKETGKIVNVDYIVVGGSFVRETKLTYEYSPTSGRSLLQSVEACTQNPQSGTTECLPKTSFNWGKPDTSKNPGFVSRGMWSGAPILTTNTLQSRGLGSAVNHADFFVFSDFNSDGYSDILEKRVATEKRGTDPFEIGNPSPRGFMKNSYRYFHNNGTAFVEHQYRINTLENFVVLTSADFNGDGLTDILVSTPSGAKICLSPFNQTVNLNLPNTTLTFFCDPDRAAIGTNTAYGTPLVVDVAGDGRFGHYGNIQNEKALFCLDGACVLDPNPPKNVLTNLDNRADGPLFDPLNNYLSFEAMVDFSGVGKAEDVRWTRPKFWRCYTEGNDPYVCPRTWVNLTPTVHMQSFSLPGVSRRNMQNFIVPINNSTEPCLATGCAPYNFDAPISGANVSADFNGAGYASLVFGFYENQFITVDPQKPEEKIYQYKDPRIYLCLSTGRALDCNVRKKISGDNFPSIRAVGNFIGDGQSTVLIENITYSAALPPQPNGSIKLCHFVGDNIASDGSENDANIACESWGGVQLPTRTHSTSPLDQVYLMDLLGTGRTQLIYYHSGKMINCGYYGGQNYPTCEWKEDGRWEIFEPIDLAKPNEALDRIVSVTNGVGATSTVEYADSIPSGIVTQSASQNLSYPLRKTPQTGKIASRLRHSNGVAPERSSRYQYEDAAIDVSGRGSLGFAKFTVTDEQTGIVNVTTYKQGWPYTGMVDVATVSVNNKVLSKSSNTWNSKAIEHKFGENNVIYAYTKMVYADTKVETWDFKTGDHLGTTTTTNTYGDNWGNLTKQVTQLTGTGGPFTTTSNSVYDNAKTSWLIGQMTHTDVTKTKPDNTAITRNVDATYDAVTGLPETQTIEKDDDLLRLTTTFVRNSFGLVKTKTETWKKPNTDIKDTTPNFRSSLMTYDPNGRFIDTVTNVLTQTETDTEIHTETHTYEPGTGARKTLKGPNLLTTTWHSNGFGRITKELRADGNETRSYVKSCRGNDTCPVGDIVQITEHFNGLSRTSVPTLTFVDHASHVLRQQTYGFDGTPIFSDQSYDHLGRASTTYHPYFEKATRVPASRQEYDALSRVETVVTFAENGAELRATTDYQGLTTKLVNPLGQNRVELRNLAKQLIKVTDHYLGETAFEYEPNGNLSKTTDPNGNIITVKYDNLGRKTQLNDPDLGQIDYAVDPIGQVWKQVSPKQRPFSQATTFVFDALGRMTARYETDLESHWVFDTASKGIGQLAEAYTGTATNKTYQRVHTYTSQGRPSTTTQSLTDGTYVSKLDYDAWGRVIQQRYKRKTDTEKNFGSRYNDKGYLHWIERGGLKLRTIVKQDASQRVLETLSGNGLKEKHGYNPYTGRMGTVDITTAANAVHITETYSYDSIGNVKTRDHIWDIERVTEDFGYDQLNRLTSSNISLSTSPQASTEQIFTYDKVGNILTKTNVANNEVYKYPKQGEEARPHAVKSIGDTYSFTYDDNGNLINGAGRNISWTSFDMPDRIEKAGITSDFKYGPEHQRTVQVKNQGQSDKMTVIYAGAQEVEIKGSVTTIKTYWPLGIGVEIDRGTAGTEYNWTHADRLGSPIAHTDQNGIFREKMAYDAWGKRRNLADSVTPTDPGLAGKTDNRGFTGHEMLDALELVHMNGRVYDPLIGKFVSADPILQDPMNGQSYNRYAYVLNNPTNLTDPTGFCNQKVEVTGSSVKQCPEGAARTAEALGTKNTSLERVSITEEKTGKVVATGVFDSSGQGKINPKDTQSKDATIKGGGGAAERFVEQHRSDMEAGNGKIYEPLQPIAVAVTSVAVGGSGIAALATTATGRAILAMLGFGLELQSMSEGVPYGGGLRLPRDMNVNPIAPAALPTNRAIGLSATQNAEAQRIVADLKAQGYTDIRVNQQQTNALGSRVGVNRPDISGTSPGGRREHFELDKASSNRAAGHEARLKANDPSCKVTCLTVN</sequence>
<keyword evidence="4" id="KW-0732">Signal</keyword>
<reference evidence="6 7" key="1">
    <citation type="submission" date="2020-08" db="EMBL/GenBank/DDBJ databases">
        <title>Novel species isolated from subtropical streams in China.</title>
        <authorList>
            <person name="Lu H."/>
        </authorList>
    </citation>
    <scope>NUCLEOTIDE SEQUENCE [LARGE SCALE GENOMIC DNA]</scope>
    <source>
        <strain evidence="6 7">KACC 16656</strain>
    </source>
</reference>